<organism evidence="2 3">
    <name type="scientific">Mortierella isabellina</name>
    <name type="common">Filamentous fungus</name>
    <name type="synonym">Umbelopsis isabellina</name>
    <dbReference type="NCBI Taxonomy" id="91625"/>
    <lineage>
        <taxon>Eukaryota</taxon>
        <taxon>Fungi</taxon>
        <taxon>Fungi incertae sedis</taxon>
        <taxon>Mucoromycota</taxon>
        <taxon>Mucoromycotina</taxon>
        <taxon>Umbelopsidomycetes</taxon>
        <taxon>Umbelopsidales</taxon>
        <taxon>Umbelopsidaceae</taxon>
        <taxon>Umbelopsis</taxon>
    </lineage>
</organism>
<comment type="caution">
    <text evidence="2">The sequence shown here is derived from an EMBL/GenBank/DDBJ whole genome shotgun (WGS) entry which is preliminary data.</text>
</comment>
<feature type="compositionally biased region" description="Polar residues" evidence="1">
    <location>
        <begin position="278"/>
        <end position="290"/>
    </location>
</feature>
<protein>
    <submittedName>
        <fullName evidence="2">Uncharacterized protein</fullName>
    </submittedName>
</protein>
<dbReference type="OrthoDB" id="2289096at2759"/>
<dbReference type="EMBL" id="JAEPQZ010000010">
    <property type="protein sequence ID" value="KAG2176492.1"/>
    <property type="molecule type" value="Genomic_DNA"/>
</dbReference>
<feature type="region of interest" description="Disordered" evidence="1">
    <location>
        <begin position="248"/>
        <end position="267"/>
    </location>
</feature>
<feature type="compositionally biased region" description="Polar residues" evidence="1">
    <location>
        <begin position="191"/>
        <end position="200"/>
    </location>
</feature>
<evidence type="ECO:0000313" key="2">
    <source>
        <dbReference type="EMBL" id="KAG2176492.1"/>
    </source>
</evidence>
<dbReference type="AlphaFoldDB" id="A0A8H7PM24"/>
<evidence type="ECO:0000313" key="3">
    <source>
        <dbReference type="Proteomes" id="UP000654370"/>
    </source>
</evidence>
<gene>
    <name evidence="2" type="ORF">INT43_005732</name>
</gene>
<evidence type="ECO:0000256" key="1">
    <source>
        <dbReference type="SAM" id="MobiDB-lite"/>
    </source>
</evidence>
<feature type="region of interest" description="Disordered" evidence="1">
    <location>
        <begin position="191"/>
        <end position="226"/>
    </location>
</feature>
<proteinExistence type="predicted"/>
<name>A0A8H7PM24_MORIS</name>
<feature type="compositionally biased region" description="Low complexity" evidence="1">
    <location>
        <begin position="529"/>
        <end position="542"/>
    </location>
</feature>
<reference evidence="2" key="1">
    <citation type="submission" date="2020-12" db="EMBL/GenBank/DDBJ databases">
        <title>Metabolic potential, ecology and presence of endohyphal bacteria is reflected in genomic diversity of Mucoromycotina.</title>
        <authorList>
            <person name="Muszewska A."/>
            <person name="Okrasinska A."/>
            <person name="Steczkiewicz K."/>
            <person name="Drgas O."/>
            <person name="Orlowska M."/>
            <person name="Perlinska-Lenart U."/>
            <person name="Aleksandrzak-Piekarczyk T."/>
            <person name="Szatraj K."/>
            <person name="Zielenkiewicz U."/>
            <person name="Pilsyk S."/>
            <person name="Malc E."/>
            <person name="Mieczkowski P."/>
            <person name="Kruszewska J.S."/>
            <person name="Biernat P."/>
            <person name="Pawlowska J."/>
        </authorList>
    </citation>
    <scope>NUCLEOTIDE SEQUENCE</scope>
    <source>
        <strain evidence="2">WA0000067209</strain>
    </source>
</reference>
<accession>A0A8H7PM24</accession>
<feature type="region of interest" description="Disordered" evidence="1">
    <location>
        <begin position="1"/>
        <end position="44"/>
    </location>
</feature>
<feature type="compositionally biased region" description="Polar residues" evidence="1">
    <location>
        <begin position="212"/>
        <end position="226"/>
    </location>
</feature>
<keyword evidence="3" id="KW-1185">Reference proteome</keyword>
<feature type="region of interest" description="Disordered" evidence="1">
    <location>
        <begin position="485"/>
        <end position="549"/>
    </location>
</feature>
<feature type="compositionally biased region" description="Polar residues" evidence="1">
    <location>
        <begin position="503"/>
        <end position="523"/>
    </location>
</feature>
<feature type="compositionally biased region" description="Polar residues" evidence="1">
    <location>
        <begin position="248"/>
        <end position="262"/>
    </location>
</feature>
<feature type="compositionally biased region" description="Basic and acidic residues" evidence="1">
    <location>
        <begin position="318"/>
        <end position="332"/>
    </location>
</feature>
<dbReference type="Proteomes" id="UP000654370">
    <property type="component" value="Unassembled WGS sequence"/>
</dbReference>
<sequence>MVTRALPYEPKGPRIDQDDDDDYSSDDMAGGEKREKPRKKKSSTQALVEFLNTTGPEEFQKQVVPKRGSTMFFRRRKKSPARPAIATNGGNPKKYVEIVTNYPLDIFSGGRLAKASSLTAAKYNGFRRSIIASDGLPGGTPLPPQNRKPLESTLYSASTRTYFSDLSNASALDSSTTEAPHYLVKSNSDYSVTASDTSSPAIPLKSSRRATPPTNSSKNRQGYTLSGDSGMTFGNLAMWADSTLSDGTVAASSHSRTPSPQEVQKKLVDRSRSMDNLRASNISGGSQESASVPKRPRSKSGSLASQWPSRSVKSPTMRSDRGGKDRGHQRVDLVERALSQRIEAFRATKGNSSQSKPSDAVADKLATEHIRALQLSSFEQIEAVEISAASAAELEYGHQSMLTNTSSSPTHLSSRANMAMMPERKKVRHVQVQTMESVEKCRASTQTDSLIVVREGAHVAVGPSGEHIDGTFVACPSCSSIFHQGSGDNSGPKSLNFDHKKSYSTPTAKAANTTKISETTPQRPASAGDTSPKSKIDTSSSSQEDLQKQVTSLLHAVSQLQTQLSDEQRAKKRLMAAMNDSNDKSEILNALAYKKLRELWEEKCRWESVCFDLQERFMQGEQLEVDHDRMWSRDWNHELYANSTHPDESIVNSQDHVLG</sequence>
<feature type="compositionally biased region" description="Polar residues" evidence="1">
    <location>
        <begin position="299"/>
        <end position="317"/>
    </location>
</feature>
<feature type="region of interest" description="Disordered" evidence="1">
    <location>
        <begin position="277"/>
        <end position="332"/>
    </location>
</feature>